<dbReference type="InterPro" id="IPR005325">
    <property type="entry name" value="DUF308_memb"/>
</dbReference>
<evidence type="ECO:0000313" key="2">
    <source>
        <dbReference type="EMBL" id="KPC52959.1"/>
    </source>
</evidence>
<keyword evidence="1" id="KW-0812">Transmembrane</keyword>
<proteinExistence type="predicted"/>
<organism evidence="2 3">
    <name type="scientific">Amantichitinum ursilacus</name>
    <dbReference type="NCBI Taxonomy" id="857265"/>
    <lineage>
        <taxon>Bacteria</taxon>
        <taxon>Pseudomonadati</taxon>
        <taxon>Pseudomonadota</taxon>
        <taxon>Betaproteobacteria</taxon>
        <taxon>Neisseriales</taxon>
        <taxon>Chitinibacteraceae</taxon>
        <taxon>Amantichitinum</taxon>
    </lineage>
</organism>
<feature type="transmembrane region" description="Helical" evidence="1">
    <location>
        <begin position="43"/>
        <end position="62"/>
    </location>
</feature>
<comment type="caution">
    <text evidence="2">The sequence shown here is derived from an EMBL/GenBank/DDBJ whole genome shotgun (WGS) entry which is preliminary data.</text>
</comment>
<dbReference type="STRING" id="857265.WG78_10730"/>
<dbReference type="OrthoDB" id="960912at2"/>
<keyword evidence="3" id="KW-1185">Reference proteome</keyword>
<dbReference type="RefSeq" id="WP_053937798.1">
    <property type="nucleotide sequence ID" value="NZ_LAQT01000008.1"/>
</dbReference>
<evidence type="ECO:0000313" key="3">
    <source>
        <dbReference type="Proteomes" id="UP000037939"/>
    </source>
</evidence>
<keyword evidence="1" id="KW-0472">Membrane</keyword>
<feature type="transmembrane region" description="Helical" evidence="1">
    <location>
        <begin position="131"/>
        <end position="150"/>
    </location>
</feature>
<sequence>MQTLTTTPERSLDRWLQTYYFLRTGVSIVWIALAVLVGKQNPAVGAVLLVAYPAWDALANYLDARTSGGLGVNPSQKFNFVVSVVIALAVCWGLSVGMPTVISVFGAWAIFSGLLQLATGVRRWKTASGQWPMILSGAQSALAGGFMFHQAHSGMPLDVTTVAPYAGFGAFYFLVSAIWLTVKNSRQRTALVG</sequence>
<dbReference type="EMBL" id="LAQT01000008">
    <property type="protein sequence ID" value="KPC52959.1"/>
    <property type="molecule type" value="Genomic_DNA"/>
</dbReference>
<accession>A0A0N0XIQ7</accession>
<reference evidence="2 3" key="1">
    <citation type="submission" date="2015-07" db="EMBL/GenBank/DDBJ databases">
        <title>Draft genome sequence of the Amantichitinum ursilacus IGB-41, a new chitin-degrading bacterium.</title>
        <authorList>
            <person name="Kirstahler P."/>
            <person name="Guenther M."/>
            <person name="Grumaz C."/>
            <person name="Rupp S."/>
            <person name="Zibek S."/>
            <person name="Sohn K."/>
        </authorList>
    </citation>
    <scope>NUCLEOTIDE SEQUENCE [LARGE SCALE GENOMIC DNA]</scope>
    <source>
        <strain evidence="2 3">IGB-41</strain>
    </source>
</reference>
<feature type="transmembrane region" description="Helical" evidence="1">
    <location>
        <begin position="78"/>
        <end position="95"/>
    </location>
</feature>
<keyword evidence="1" id="KW-1133">Transmembrane helix</keyword>
<evidence type="ECO:0008006" key="4">
    <source>
        <dbReference type="Google" id="ProtNLM"/>
    </source>
</evidence>
<feature type="transmembrane region" description="Helical" evidence="1">
    <location>
        <begin position="162"/>
        <end position="182"/>
    </location>
</feature>
<dbReference type="Pfam" id="PF03729">
    <property type="entry name" value="DUF308"/>
    <property type="match status" value="1"/>
</dbReference>
<evidence type="ECO:0000256" key="1">
    <source>
        <dbReference type="SAM" id="Phobius"/>
    </source>
</evidence>
<feature type="transmembrane region" description="Helical" evidence="1">
    <location>
        <begin position="20"/>
        <end position="37"/>
    </location>
</feature>
<dbReference type="Proteomes" id="UP000037939">
    <property type="component" value="Unassembled WGS sequence"/>
</dbReference>
<gene>
    <name evidence="2" type="ORF">WG78_10730</name>
</gene>
<dbReference type="AlphaFoldDB" id="A0A0N0XIQ7"/>
<dbReference type="PATRIC" id="fig|857265.3.peg.2205"/>
<name>A0A0N0XIQ7_9NEIS</name>
<protein>
    <recommendedName>
        <fullName evidence="4">DUF308 domain-containing protein</fullName>
    </recommendedName>
</protein>